<evidence type="ECO:0000256" key="1">
    <source>
        <dbReference type="ARBA" id="ARBA00006010"/>
    </source>
</evidence>
<feature type="signal peptide" evidence="3">
    <location>
        <begin position="1"/>
        <end position="19"/>
    </location>
</feature>
<evidence type="ECO:0008006" key="6">
    <source>
        <dbReference type="Google" id="ProtNLM"/>
    </source>
</evidence>
<dbReference type="Pfam" id="PF04885">
    <property type="entry name" value="Stig1"/>
    <property type="match status" value="1"/>
</dbReference>
<protein>
    <recommendedName>
        <fullName evidence="6">4Fe-4S ferredoxin-type domain-containing protein</fullName>
    </recommendedName>
</protein>
<evidence type="ECO:0000313" key="5">
    <source>
        <dbReference type="Proteomes" id="UP001222027"/>
    </source>
</evidence>
<proteinExistence type="inferred from homology"/>
<sequence length="125" mass="13472">MAIARCMFVVAVAVAVSLASPTTAATGVGRLLDERSLRAAATCSEFPQMCHAKGSPGPDCCRRRCADVRTDSLNCGRCGRRCRYGWACCRGRCVNIMYDAKNCGGCRRRCPKGSFCTYGMCSYAS</sequence>
<dbReference type="PANTHER" id="PTHR33227">
    <property type="entry name" value="STIGMA-SPECIFIC STIG1-LIKE PROTEIN 3"/>
    <property type="match status" value="1"/>
</dbReference>
<reference evidence="4 5" key="1">
    <citation type="submission" date="2022-12" db="EMBL/GenBank/DDBJ databases">
        <title>Chromosome-scale assembly of the Ensete ventricosum genome.</title>
        <authorList>
            <person name="Dussert Y."/>
            <person name="Stocks J."/>
            <person name="Wendawek A."/>
            <person name="Woldeyes F."/>
            <person name="Nichols R.A."/>
            <person name="Borrell J.S."/>
        </authorList>
    </citation>
    <scope>NUCLEOTIDE SEQUENCE [LARGE SCALE GENOMIC DNA]</scope>
    <source>
        <strain evidence="5">cv. Maze</strain>
        <tissue evidence="4">Seeds</tissue>
    </source>
</reference>
<keyword evidence="2 3" id="KW-0732">Signal</keyword>
<organism evidence="4 5">
    <name type="scientific">Ensete ventricosum</name>
    <name type="common">Abyssinian banana</name>
    <name type="synonym">Musa ensete</name>
    <dbReference type="NCBI Taxonomy" id="4639"/>
    <lineage>
        <taxon>Eukaryota</taxon>
        <taxon>Viridiplantae</taxon>
        <taxon>Streptophyta</taxon>
        <taxon>Embryophyta</taxon>
        <taxon>Tracheophyta</taxon>
        <taxon>Spermatophyta</taxon>
        <taxon>Magnoliopsida</taxon>
        <taxon>Liliopsida</taxon>
        <taxon>Zingiberales</taxon>
        <taxon>Musaceae</taxon>
        <taxon>Ensete</taxon>
    </lineage>
</organism>
<dbReference type="AlphaFoldDB" id="A0AAV8P9M9"/>
<evidence type="ECO:0000256" key="3">
    <source>
        <dbReference type="SAM" id="SignalP"/>
    </source>
</evidence>
<accession>A0AAV8P9M9</accession>
<comment type="similarity">
    <text evidence="1">Belongs to the STIG1 family.</text>
</comment>
<comment type="caution">
    <text evidence="4">The sequence shown here is derived from an EMBL/GenBank/DDBJ whole genome shotgun (WGS) entry which is preliminary data.</text>
</comment>
<evidence type="ECO:0000313" key="4">
    <source>
        <dbReference type="EMBL" id="KAJ8471146.1"/>
    </source>
</evidence>
<dbReference type="PANTHER" id="PTHR33227:SF57">
    <property type="entry name" value="(WILD MALAYSIAN BANANA) HYPOTHETICAL PROTEIN"/>
    <property type="match status" value="1"/>
</dbReference>
<keyword evidence="5" id="KW-1185">Reference proteome</keyword>
<feature type="chain" id="PRO_5043675806" description="4Fe-4S ferredoxin-type domain-containing protein" evidence="3">
    <location>
        <begin position="20"/>
        <end position="125"/>
    </location>
</feature>
<dbReference type="Proteomes" id="UP001222027">
    <property type="component" value="Unassembled WGS sequence"/>
</dbReference>
<dbReference type="InterPro" id="IPR006969">
    <property type="entry name" value="Stig-like"/>
</dbReference>
<gene>
    <name evidence="4" type="ORF">OPV22_025489</name>
</gene>
<name>A0AAV8P9M9_ENSVE</name>
<evidence type="ECO:0000256" key="2">
    <source>
        <dbReference type="ARBA" id="ARBA00022729"/>
    </source>
</evidence>
<dbReference type="EMBL" id="JAQQAF010000007">
    <property type="protein sequence ID" value="KAJ8471146.1"/>
    <property type="molecule type" value="Genomic_DNA"/>
</dbReference>